<comment type="caution">
    <text evidence="3">The sequence shown here is derived from an EMBL/GenBank/DDBJ whole genome shotgun (WGS) entry which is preliminary data.</text>
</comment>
<dbReference type="CDD" id="cd03416">
    <property type="entry name" value="CbiX_SirB_N"/>
    <property type="match status" value="1"/>
</dbReference>
<dbReference type="SUPFAM" id="SSF53800">
    <property type="entry name" value="Chelatase"/>
    <property type="match status" value="1"/>
</dbReference>
<gene>
    <name evidence="3" type="ORF">SCALIN_C27_0002</name>
</gene>
<dbReference type="CDD" id="cd03414">
    <property type="entry name" value="CbiX_SirB_C"/>
    <property type="match status" value="1"/>
</dbReference>
<dbReference type="GO" id="GO:0016829">
    <property type="term" value="F:lyase activity"/>
    <property type="evidence" value="ECO:0007669"/>
    <property type="project" value="UniProtKB-KW"/>
</dbReference>
<keyword evidence="4" id="KW-1185">Reference proteome</keyword>
<proteinExistence type="predicted"/>
<accession>A0A286U0H1</accession>
<evidence type="ECO:0000256" key="2">
    <source>
        <dbReference type="ARBA" id="ARBA00023239"/>
    </source>
</evidence>
<dbReference type="AlphaFoldDB" id="A0A286U0H1"/>
<dbReference type="Proteomes" id="UP000218542">
    <property type="component" value="Unassembled WGS sequence"/>
</dbReference>
<sequence>MPKNIVIVVGHGSRVQKSNDAFEHFVEQFARQVPDFDFRTAFVELAKPGLKDALHDALACAEEVSVLPLFLLTAEHIKHDIADVVNEIRDTFRDKKIYLSQAMGVDQKMVDLVNKRITQACAANAIETSDAAVLMIGRGSSDPDATSDFCKLVRLVTEKADYKRVDHGFIAMAKPTVEETLNYLIKEGHRTILLEPYLIFNGLLYQRLSALVDRYAQNIPELTIKLATTLGEDPLFFDLFEHRLREKSYDTAGTE</sequence>
<dbReference type="PANTHER" id="PTHR33542">
    <property type="entry name" value="SIROHYDROCHLORIN FERROCHELATASE, CHLOROPLASTIC"/>
    <property type="match status" value="1"/>
</dbReference>
<dbReference type="RefSeq" id="WP_162532316.1">
    <property type="nucleotide sequence ID" value="NZ_BAOS01000027.1"/>
</dbReference>
<dbReference type="PANTHER" id="PTHR33542:SF3">
    <property type="entry name" value="SIROHYDROCHLORIN FERROCHELATASE, CHLOROPLASTIC"/>
    <property type="match status" value="1"/>
</dbReference>
<evidence type="ECO:0000313" key="3">
    <source>
        <dbReference type="EMBL" id="GAX61608.1"/>
    </source>
</evidence>
<keyword evidence="2" id="KW-0456">Lyase</keyword>
<organism evidence="3 4">
    <name type="scientific">Candidatus Scalindua japonica</name>
    <dbReference type="NCBI Taxonomy" id="1284222"/>
    <lineage>
        <taxon>Bacteria</taxon>
        <taxon>Pseudomonadati</taxon>
        <taxon>Planctomycetota</taxon>
        <taxon>Candidatus Brocadiia</taxon>
        <taxon>Candidatus Brocadiales</taxon>
        <taxon>Candidatus Scalinduaceae</taxon>
        <taxon>Candidatus Scalindua</taxon>
    </lineage>
</organism>
<reference evidence="4" key="1">
    <citation type="journal article" date="2017" name="Environ. Microbiol. Rep.">
        <title>Genetic Diversity of Marine Anaerobic Ammonium-Oxidizing Bacteria as Revealed by Genomic and Proteomic Analyses of 'Candidatus Scalindua japonica'.</title>
        <authorList>
            <person name="Oshiki M."/>
            <person name="Mizuto K."/>
            <person name="Kimura Z."/>
            <person name="Kindaichi T."/>
            <person name="Satoh H."/>
            <person name="Okabe S."/>
        </authorList>
    </citation>
    <scope>NUCLEOTIDE SEQUENCE [LARGE SCALE GENOMIC DNA]</scope>
    <source>
        <strain evidence="4">husup-a2</strain>
    </source>
</reference>
<dbReference type="EMBL" id="BAOS01000027">
    <property type="protein sequence ID" value="GAX61608.1"/>
    <property type="molecule type" value="Genomic_DNA"/>
</dbReference>
<dbReference type="InterPro" id="IPR002762">
    <property type="entry name" value="CbiX-like"/>
</dbReference>
<evidence type="ECO:0000313" key="4">
    <source>
        <dbReference type="Proteomes" id="UP000218542"/>
    </source>
</evidence>
<evidence type="ECO:0000256" key="1">
    <source>
        <dbReference type="ARBA" id="ARBA00022723"/>
    </source>
</evidence>
<dbReference type="Pfam" id="PF01903">
    <property type="entry name" value="CbiX"/>
    <property type="match status" value="2"/>
</dbReference>
<dbReference type="InterPro" id="IPR050963">
    <property type="entry name" value="Sirohydro_Cobaltochel/CbiX"/>
</dbReference>
<name>A0A286U0H1_9BACT</name>
<keyword evidence="1" id="KW-0479">Metal-binding</keyword>
<dbReference type="Gene3D" id="3.40.50.1400">
    <property type="match status" value="2"/>
</dbReference>
<protein>
    <submittedName>
        <fullName evidence="3">Sirohydrochlorin cobaltochelatase</fullName>
    </submittedName>
</protein>
<dbReference type="GO" id="GO:0046872">
    <property type="term" value="F:metal ion binding"/>
    <property type="evidence" value="ECO:0007669"/>
    <property type="project" value="UniProtKB-KW"/>
</dbReference>